<dbReference type="RefSeq" id="WP_281781900.1">
    <property type="nucleotide sequence ID" value="NZ_AP027041.1"/>
</dbReference>
<dbReference type="EMBL" id="AP027041">
    <property type="protein sequence ID" value="BDU16516.1"/>
    <property type="molecule type" value="Genomic_DNA"/>
</dbReference>
<dbReference type="Pfam" id="PF20461">
    <property type="entry name" value="DUF6714"/>
    <property type="match status" value="1"/>
</dbReference>
<protein>
    <submittedName>
        <fullName evidence="1">Uncharacterized protein</fullName>
    </submittedName>
</protein>
<organism evidence="1 2">
    <name type="scientific">Lysobacter auxotrophicus</name>
    <dbReference type="NCBI Taxonomy" id="2992573"/>
    <lineage>
        <taxon>Bacteria</taxon>
        <taxon>Pseudomonadati</taxon>
        <taxon>Pseudomonadota</taxon>
        <taxon>Gammaproteobacteria</taxon>
        <taxon>Lysobacterales</taxon>
        <taxon>Lysobacteraceae</taxon>
        <taxon>Lysobacter</taxon>
    </lineage>
</organism>
<evidence type="ECO:0000313" key="1">
    <source>
        <dbReference type="EMBL" id="BDU16516.1"/>
    </source>
</evidence>
<dbReference type="InterPro" id="IPR046560">
    <property type="entry name" value="DUF6714"/>
</dbReference>
<gene>
    <name evidence="1" type="ORF">LA521A_17170</name>
</gene>
<dbReference type="Proteomes" id="UP001317822">
    <property type="component" value="Chromosome"/>
</dbReference>
<keyword evidence="2" id="KW-1185">Reference proteome</keyword>
<accession>A0ABN6UJW0</accession>
<evidence type="ECO:0000313" key="2">
    <source>
        <dbReference type="Proteomes" id="UP001317822"/>
    </source>
</evidence>
<reference evidence="1 2" key="1">
    <citation type="journal article" date="2023" name="Int. J. Syst. Evol. Microbiol.">
        <title>Physiological and genomic analyses of cobalamin (vitamin B12)-auxotrophy of Lysobacter auxotrophicus sp. nov., a methionine-auxotrophic chitinolytic bacterium isolated from chitin-treated soil.</title>
        <authorList>
            <person name="Saito A."/>
            <person name="Dohra H."/>
            <person name="Hamada M."/>
            <person name="Moriuchi R."/>
            <person name="Kotsuchibashi Y."/>
            <person name="Mori K."/>
        </authorList>
    </citation>
    <scope>NUCLEOTIDE SEQUENCE [LARGE SCALE GENOMIC DNA]</scope>
    <source>
        <strain evidence="1 2">5-21a</strain>
    </source>
</reference>
<sequence>METCAAQIDHAFRDVPKRPSITLRAGNALDDYENPPDFDPAVDSVSPEYFETYFSGISYLDPQSWLFYLPHLLKRSLACRVDGRSSLVNAFLWSLRPPDRNPPRFGVLTTEQERVVVAVLDELAFSSESMWRDEAMTALEEYWAPGATYR</sequence>
<proteinExistence type="predicted"/>
<name>A0ABN6UJW0_9GAMM</name>